<comment type="caution">
    <text evidence="1">The sequence shown here is derived from an EMBL/GenBank/DDBJ whole genome shotgun (WGS) entry which is preliminary data.</text>
</comment>
<evidence type="ECO:0008006" key="3">
    <source>
        <dbReference type="Google" id="ProtNLM"/>
    </source>
</evidence>
<organism evidence="1 2">
    <name type="scientific">Beauveria asiatica</name>
    <dbReference type="NCBI Taxonomy" id="1069075"/>
    <lineage>
        <taxon>Eukaryota</taxon>
        <taxon>Fungi</taxon>
        <taxon>Dikarya</taxon>
        <taxon>Ascomycota</taxon>
        <taxon>Pezizomycotina</taxon>
        <taxon>Sordariomycetes</taxon>
        <taxon>Hypocreomycetidae</taxon>
        <taxon>Hypocreales</taxon>
        <taxon>Cordycipitaceae</taxon>
        <taxon>Beauveria</taxon>
    </lineage>
</organism>
<accession>A0AAW0S8M1</accession>
<protein>
    <recommendedName>
        <fullName evidence="3">ArsR family transcriptional regulator</fullName>
    </recommendedName>
</protein>
<sequence length="191" mass="21619">MHPMHPMHRLLKSVMRMFYDTRSIVIIDLILRHHGKIKLHEALKVLPFSWNELQHIIRPLVVDGYLRLAPDEPDLADIREHGLVYASYGSALSFIAARLEGIGQQVDEILHKDPQVFSCPRCHKGCGALEAWPEGGTVMTCPGCRAVLSLVPIIELQRQEQHKERLCIDRRVLADLLKAAQLSPLAEPHVP</sequence>
<keyword evidence="2" id="KW-1185">Reference proteome</keyword>
<evidence type="ECO:0000313" key="1">
    <source>
        <dbReference type="EMBL" id="KAK8150613.1"/>
    </source>
</evidence>
<dbReference type="Proteomes" id="UP001397290">
    <property type="component" value="Unassembled WGS sequence"/>
</dbReference>
<proteinExistence type="predicted"/>
<reference evidence="1 2" key="1">
    <citation type="submission" date="2020-02" db="EMBL/GenBank/DDBJ databases">
        <title>Comparative genomics of the hypocrealean fungal genus Beauvera.</title>
        <authorList>
            <person name="Showalter D.N."/>
            <person name="Bushley K.E."/>
            <person name="Rehner S.A."/>
        </authorList>
    </citation>
    <scope>NUCLEOTIDE SEQUENCE [LARGE SCALE GENOMIC DNA]</scope>
    <source>
        <strain evidence="1 2">ARSEF4384</strain>
    </source>
</reference>
<dbReference type="EMBL" id="JAAHCF010000011">
    <property type="protein sequence ID" value="KAK8150613.1"/>
    <property type="molecule type" value="Genomic_DNA"/>
</dbReference>
<evidence type="ECO:0000313" key="2">
    <source>
        <dbReference type="Proteomes" id="UP001397290"/>
    </source>
</evidence>
<dbReference type="AlphaFoldDB" id="A0AAW0S8M1"/>
<name>A0AAW0S8M1_9HYPO</name>
<gene>
    <name evidence="1" type="ORF">G3M48_000486</name>
</gene>